<evidence type="ECO:0000313" key="2">
    <source>
        <dbReference type="EMBL" id="MBM9508930.1"/>
    </source>
</evidence>
<dbReference type="PANTHER" id="PTHR43591">
    <property type="entry name" value="METHYLTRANSFERASE"/>
    <property type="match status" value="1"/>
</dbReference>
<sequence>MTVAEDLWYHYGRRRAVTDRAVPEAFRWTWSQRGGPGAEVLGDLEGRRVGDLGAGAGRDAAYLASRYPVARVDAVDGSAAQHAMAGDLYGDLAPRLRLVHADAVAHLHGSVGEYDVLYSVFGAVDFTDPYELLPAACAALKPGGRLVFATLAHYLGGAPARDEVGPAHVSARRPDGEAATMARWVLREEVWAELLGEAGLTGVGCEVLPGSGEGVRDADTLLVTGFRGE</sequence>
<evidence type="ECO:0000259" key="1">
    <source>
        <dbReference type="Pfam" id="PF13649"/>
    </source>
</evidence>
<dbReference type="Pfam" id="PF13649">
    <property type="entry name" value="Methyltransf_25"/>
    <property type="match status" value="1"/>
</dbReference>
<gene>
    <name evidence="2" type="ORF">ITX44_31150</name>
</gene>
<dbReference type="RefSeq" id="WP_205361433.1">
    <property type="nucleotide sequence ID" value="NZ_JADKYB010000021.1"/>
</dbReference>
<keyword evidence="2" id="KW-0808">Transferase</keyword>
<comment type="caution">
    <text evidence="2">The sequence shown here is derived from an EMBL/GenBank/DDBJ whole genome shotgun (WGS) entry which is preliminary data.</text>
</comment>
<dbReference type="EMBL" id="JADKYB010000021">
    <property type="protein sequence ID" value="MBM9508930.1"/>
    <property type="molecule type" value="Genomic_DNA"/>
</dbReference>
<feature type="domain" description="Methyltransferase" evidence="1">
    <location>
        <begin position="51"/>
        <end position="144"/>
    </location>
</feature>
<evidence type="ECO:0000313" key="3">
    <source>
        <dbReference type="Proteomes" id="UP000749040"/>
    </source>
</evidence>
<organism evidence="2 3">
    <name type="scientific">Actinacidiphila acididurans</name>
    <dbReference type="NCBI Taxonomy" id="2784346"/>
    <lineage>
        <taxon>Bacteria</taxon>
        <taxon>Bacillati</taxon>
        <taxon>Actinomycetota</taxon>
        <taxon>Actinomycetes</taxon>
        <taxon>Kitasatosporales</taxon>
        <taxon>Streptomycetaceae</taxon>
        <taxon>Actinacidiphila</taxon>
    </lineage>
</organism>
<dbReference type="GO" id="GO:0032259">
    <property type="term" value="P:methylation"/>
    <property type="evidence" value="ECO:0007669"/>
    <property type="project" value="UniProtKB-KW"/>
</dbReference>
<name>A0ABS2U014_9ACTN</name>
<keyword evidence="3" id="KW-1185">Reference proteome</keyword>
<reference evidence="2 3" key="1">
    <citation type="submission" date="2021-01" db="EMBL/GenBank/DDBJ databases">
        <title>Streptomyces acididurans sp. nov., isolated from a peat swamp forest soil.</title>
        <authorList>
            <person name="Chantavorakit T."/>
            <person name="Duangmal K."/>
        </authorList>
    </citation>
    <scope>NUCLEOTIDE SEQUENCE [LARGE SCALE GENOMIC DNA]</scope>
    <source>
        <strain evidence="2 3">KK5PA1</strain>
    </source>
</reference>
<dbReference type="CDD" id="cd02440">
    <property type="entry name" value="AdoMet_MTases"/>
    <property type="match status" value="1"/>
</dbReference>
<accession>A0ABS2U014</accession>
<dbReference type="Proteomes" id="UP000749040">
    <property type="component" value="Unassembled WGS sequence"/>
</dbReference>
<dbReference type="InterPro" id="IPR041698">
    <property type="entry name" value="Methyltransf_25"/>
</dbReference>
<keyword evidence="2" id="KW-0489">Methyltransferase</keyword>
<proteinExistence type="predicted"/>
<dbReference type="InterPro" id="IPR029063">
    <property type="entry name" value="SAM-dependent_MTases_sf"/>
</dbReference>
<dbReference type="GO" id="GO:0008168">
    <property type="term" value="F:methyltransferase activity"/>
    <property type="evidence" value="ECO:0007669"/>
    <property type="project" value="UniProtKB-KW"/>
</dbReference>
<dbReference type="Gene3D" id="3.40.50.150">
    <property type="entry name" value="Vaccinia Virus protein VP39"/>
    <property type="match status" value="1"/>
</dbReference>
<protein>
    <submittedName>
        <fullName evidence="2">Class I SAM-dependent methyltransferase</fullName>
    </submittedName>
</protein>
<dbReference type="SUPFAM" id="SSF53335">
    <property type="entry name" value="S-adenosyl-L-methionine-dependent methyltransferases"/>
    <property type="match status" value="1"/>
</dbReference>